<dbReference type="Proteomes" id="UP000288716">
    <property type="component" value="Unassembled WGS sequence"/>
</dbReference>
<comment type="similarity">
    <text evidence="4">Belongs to the WD repeat PROPPIN family.</text>
</comment>
<keyword evidence="2" id="KW-0677">Repeat</keyword>
<dbReference type="SMART" id="SM00320">
    <property type="entry name" value="WD40"/>
    <property type="match status" value="2"/>
</dbReference>
<dbReference type="STRING" id="299467.A0A443S2W1"/>
<keyword evidence="1" id="KW-0853">WD repeat</keyword>
<name>A0A443S2W1_9ACAR</name>
<evidence type="ECO:0000256" key="2">
    <source>
        <dbReference type="ARBA" id="ARBA00022737"/>
    </source>
</evidence>
<comment type="caution">
    <text evidence="5">The sequence shown here is derived from an EMBL/GenBank/DDBJ whole genome shotgun (WGS) entry which is preliminary data.</text>
</comment>
<keyword evidence="3" id="KW-0072">Autophagy</keyword>
<dbReference type="InterPro" id="IPR001680">
    <property type="entry name" value="WD40_rpt"/>
</dbReference>
<organism evidence="5 6">
    <name type="scientific">Leptotrombidium deliense</name>
    <dbReference type="NCBI Taxonomy" id="299467"/>
    <lineage>
        <taxon>Eukaryota</taxon>
        <taxon>Metazoa</taxon>
        <taxon>Ecdysozoa</taxon>
        <taxon>Arthropoda</taxon>
        <taxon>Chelicerata</taxon>
        <taxon>Arachnida</taxon>
        <taxon>Acari</taxon>
        <taxon>Acariformes</taxon>
        <taxon>Trombidiformes</taxon>
        <taxon>Prostigmata</taxon>
        <taxon>Anystina</taxon>
        <taxon>Parasitengona</taxon>
        <taxon>Trombiculoidea</taxon>
        <taxon>Trombiculidae</taxon>
        <taxon>Leptotrombidium</taxon>
    </lineage>
</organism>
<sequence>MSNYLQSVSFEENVSSLVIGTINGYKIIRLDSNAEPELIHEGVIAGGVKCISRVCKSQFIIYVKRRTPNVFEIYHYGKDDMFLVQSYDEEIQTFLQNRGHIVVCFANRAIIYSTQFLKPINILYGLPDNYYLTCKLSVTGELALPDMPKAGQISLYDCCRNGYRNTTIRAHERPLAALGFNKDGSLLATADENGIDIKVWEMRSGNELFHFKRGAWTASINCLAFNRQSLYSCLTSDTKTVHLFKLTNEDSGNWFQMFMLGNARDSLVKAYLPQNGLRSYCDIGEQNGNHRLFVVSSDRKLRIFSFDEQNGGTAICNHTVDF</sequence>
<dbReference type="AlphaFoldDB" id="A0A443S2W1"/>
<evidence type="ECO:0000256" key="3">
    <source>
        <dbReference type="ARBA" id="ARBA00023006"/>
    </source>
</evidence>
<proteinExistence type="inferred from homology"/>
<accession>A0A443S2W1</accession>
<dbReference type="Pfam" id="PF21032">
    <property type="entry name" value="PROPPIN"/>
    <property type="match status" value="1"/>
</dbReference>
<evidence type="ECO:0000313" key="5">
    <source>
        <dbReference type="EMBL" id="RWS21824.1"/>
    </source>
</evidence>
<dbReference type="PANTHER" id="PTHR11227">
    <property type="entry name" value="WD-REPEAT PROTEIN INTERACTING WITH PHOSPHOINOSIDES WIPI -RELATED"/>
    <property type="match status" value="1"/>
</dbReference>
<dbReference type="EMBL" id="NCKV01010693">
    <property type="protein sequence ID" value="RWS21824.1"/>
    <property type="molecule type" value="Genomic_DNA"/>
</dbReference>
<dbReference type="InterPro" id="IPR015943">
    <property type="entry name" value="WD40/YVTN_repeat-like_dom_sf"/>
</dbReference>
<dbReference type="InterPro" id="IPR036322">
    <property type="entry name" value="WD40_repeat_dom_sf"/>
</dbReference>
<gene>
    <name evidence="5" type="ORF">B4U80_05549</name>
</gene>
<evidence type="ECO:0000313" key="6">
    <source>
        <dbReference type="Proteomes" id="UP000288716"/>
    </source>
</evidence>
<reference evidence="5 6" key="1">
    <citation type="journal article" date="2018" name="Gigascience">
        <title>Genomes of trombidid mites reveal novel predicted allergens and laterally-transferred genes associated with secondary metabolism.</title>
        <authorList>
            <person name="Dong X."/>
            <person name="Chaisiri K."/>
            <person name="Xia D."/>
            <person name="Armstrong S.D."/>
            <person name="Fang Y."/>
            <person name="Donnelly M.J."/>
            <person name="Kadowaki T."/>
            <person name="McGarry J.W."/>
            <person name="Darby A.C."/>
            <person name="Makepeace B.L."/>
        </authorList>
    </citation>
    <scope>NUCLEOTIDE SEQUENCE [LARGE SCALE GENOMIC DNA]</scope>
    <source>
        <strain evidence="5">UoL-UT</strain>
    </source>
</reference>
<evidence type="ECO:0000256" key="1">
    <source>
        <dbReference type="ARBA" id="ARBA00022574"/>
    </source>
</evidence>
<dbReference type="Gene3D" id="2.130.10.10">
    <property type="entry name" value="YVTN repeat-like/Quinoprotein amine dehydrogenase"/>
    <property type="match status" value="1"/>
</dbReference>
<protein>
    <submittedName>
        <fullName evidence="5">WD repeat domain phosphoinositide-interacting protein 2-like protein</fullName>
    </submittedName>
</protein>
<keyword evidence="6" id="KW-1185">Reference proteome</keyword>
<dbReference type="SUPFAM" id="SSF50978">
    <property type="entry name" value="WD40 repeat-like"/>
    <property type="match status" value="1"/>
</dbReference>
<dbReference type="GO" id="GO:0005737">
    <property type="term" value="C:cytoplasm"/>
    <property type="evidence" value="ECO:0007669"/>
    <property type="project" value="UniProtKB-ARBA"/>
</dbReference>
<dbReference type="InterPro" id="IPR048720">
    <property type="entry name" value="PROPPIN"/>
</dbReference>
<evidence type="ECO:0000256" key="4">
    <source>
        <dbReference type="ARBA" id="ARBA00025740"/>
    </source>
</evidence>
<dbReference type="GO" id="GO:0006914">
    <property type="term" value="P:autophagy"/>
    <property type="evidence" value="ECO:0007669"/>
    <property type="project" value="UniProtKB-KW"/>
</dbReference>
<dbReference type="VEuPathDB" id="VectorBase:LDEU010216"/>
<dbReference type="OrthoDB" id="1667587at2759"/>